<dbReference type="EMBL" id="CP044205">
    <property type="protein sequence ID" value="QFY42276.1"/>
    <property type="molecule type" value="Genomic_DNA"/>
</dbReference>
<evidence type="ECO:0000313" key="12">
    <source>
        <dbReference type="Proteomes" id="UP000325755"/>
    </source>
</evidence>
<feature type="transmembrane region" description="Helical" evidence="9">
    <location>
        <begin position="123"/>
        <end position="143"/>
    </location>
</feature>
<feature type="transmembrane region" description="Helical" evidence="9">
    <location>
        <begin position="305"/>
        <end position="325"/>
    </location>
</feature>
<keyword evidence="3 9" id="KW-0109">Calcium transport</keyword>
<keyword evidence="4 9" id="KW-0812">Transmembrane</keyword>
<evidence type="ECO:0000256" key="5">
    <source>
        <dbReference type="ARBA" id="ARBA00022837"/>
    </source>
</evidence>
<dbReference type="PANTHER" id="PTHR31503">
    <property type="entry name" value="VACUOLAR CALCIUM ION TRANSPORTER"/>
    <property type="match status" value="1"/>
</dbReference>
<dbReference type="Gene3D" id="1.20.1420.30">
    <property type="entry name" value="NCX, central ion-binding region"/>
    <property type="match status" value="1"/>
</dbReference>
<proteinExistence type="inferred from homology"/>
<feature type="transmembrane region" description="Helical" evidence="9">
    <location>
        <begin position="207"/>
        <end position="229"/>
    </location>
</feature>
<feature type="transmembrane region" description="Helical" evidence="9">
    <location>
        <begin position="26"/>
        <end position="45"/>
    </location>
</feature>
<dbReference type="InterPro" id="IPR004837">
    <property type="entry name" value="NaCa_Exmemb"/>
</dbReference>
<feature type="transmembrane region" description="Helical" evidence="9">
    <location>
        <begin position="155"/>
        <end position="174"/>
    </location>
</feature>
<dbReference type="AlphaFoldDB" id="A0A5Q0BKI4"/>
<keyword evidence="5 9" id="KW-0106">Calcium</keyword>
<organism evidence="11 12">
    <name type="scientific">Candidatus Methylospira mobilis</name>
    <dbReference type="NCBI Taxonomy" id="1808979"/>
    <lineage>
        <taxon>Bacteria</taxon>
        <taxon>Pseudomonadati</taxon>
        <taxon>Pseudomonadota</taxon>
        <taxon>Gammaproteobacteria</taxon>
        <taxon>Methylococcales</taxon>
        <taxon>Methylococcaceae</taxon>
        <taxon>Candidatus Methylospira</taxon>
    </lineage>
</organism>
<dbReference type="OrthoDB" id="8438242at2"/>
<dbReference type="GO" id="GO:0012505">
    <property type="term" value="C:endomembrane system"/>
    <property type="evidence" value="ECO:0007669"/>
    <property type="project" value="UniProtKB-SubCell"/>
</dbReference>
<feature type="transmembrane region" description="Helical" evidence="9">
    <location>
        <begin position="241"/>
        <end position="258"/>
    </location>
</feature>
<keyword evidence="9" id="KW-0050">Antiport</keyword>
<keyword evidence="7 9" id="KW-0406">Ion transport</keyword>
<dbReference type="PANTHER" id="PTHR31503:SF22">
    <property type="entry name" value="VACUOLAR CALCIUM ION TRANSPORTER"/>
    <property type="match status" value="1"/>
</dbReference>
<dbReference type="NCBIfam" id="TIGR00378">
    <property type="entry name" value="cax"/>
    <property type="match status" value="1"/>
</dbReference>
<sequence>MQWINLLLIFIPIAFGLDHWHADPFIVFIASALAIMPLAMLMEKATDALASYLGPSYGGLLSATMGNAPELIIGISALNHGLIDMLKGSIAGSVLGTLLFGVGLSMFVGGLGRPFQTFDRDMVSINSSLLMLGTFSMIIPAVFDFTTDVDQEISLHISVTLLLIYVASIIHTLVRDGRNTDSIDIPPGHPVAKPKTKETPEWSRNTALAILAAVAVALAVVSDLLTGSIQPAADAMGLNPVFAGVFLLAMVGNIPQYMNSVSFAHKNKMTLALSINLGSTTQLVLLVAPLLVISGTLMGLKMNLLFSNFELIGVILSVNIARSLIADNRSTWFEGLLLIGVYAMLGFGFYYLPHTAAAS</sequence>
<comment type="similarity">
    <text evidence="9">Belongs to the Ca(2+):cation antiporter (CaCA) (TC 2.A.19) family.</text>
</comment>
<dbReference type="InterPro" id="IPR004713">
    <property type="entry name" value="CaH_exchang"/>
</dbReference>
<dbReference type="InterPro" id="IPR044880">
    <property type="entry name" value="NCX_ion-bd_dom_sf"/>
</dbReference>
<protein>
    <recommendedName>
        <fullName evidence="9">Ca(2+)/H(+) antiporter</fullName>
    </recommendedName>
</protein>
<feature type="transmembrane region" description="Helical" evidence="9">
    <location>
        <begin position="270"/>
        <end position="293"/>
    </location>
</feature>
<feature type="transmembrane region" description="Helical" evidence="9">
    <location>
        <begin position="57"/>
        <end position="78"/>
    </location>
</feature>
<dbReference type="Pfam" id="PF01699">
    <property type="entry name" value="Na_Ca_ex"/>
    <property type="match status" value="2"/>
</dbReference>
<dbReference type="InParanoid" id="A0A5Q0BKI4"/>
<dbReference type="GO" id="GO:0015369">
    <property type="term" value="F:calcium:proton antiporter activity"/>
    <property type="evidence" value="ECO:0007669"/>
    <property type="project" value="UniProtKB-UniRule"/>
</dbReference>
<dbReference type="Proteomes" id="UP000325755">
    <property type="component" value="Chromosome"/>
</dbReference>
<evidence type="ECO:0000256" key="3">
    <source>
        <dbReference type="ARBA" id="ARBA00022568"/>
    </source>
</evidence>
<dbReference type="InterPro" id="IPR004798">
    <property type="entry name" value="CAX-like"/>
</dbReference>
<evidence type="ECO:0000256" key="9">
    <source>
        <dbReference type="RuleBase" id="RU365028"/>
    </source>
</evidence>
<accession>A0A5Q0BKI4</accession>
<feature type="transmembrane region" description="Helical" evidence="9">
    <location>
        <begin position="332"/>
        <end position="352"/>
    </location>
</feature>
<evidence type="ECO:0000256" key="2">
    <source>
        <dbReference type="ARBA" id="ARBA00022448"/>
    </source>
</evidence>
<dbReference type="GO" id="GO:0006874">
    <property type="term" value="P:intracellular calcium ion homeostasis"/>
    <property type="evidence" value="ECO:0007669"/>
    <property type="project" value="TreeGrafter"/>
</dbReference>
<feature type="domain" description="Sodium/calcium exchanger membrane region" evidence="10">
    <location>
        <begin position="25"/>
        <end position="172"/>
    </location>
</feature>
<keyword evidence="2 9" id="KW-0813">Transport</keyword>
<evidence type="ECO:0000256" key="1">
    <source>
        <dbReference type="ARBA" id="ARBA00004127"/>
    </source>
</evidence>
<evidence type="ECO:0000256" key="8">
    <source>
        <dbReference type="ARBA" id="ARBA00023136"/>
    </source>
</evidence>
<keyword evidence="12" id="KW-1185">Reference proteome</keyword>
<dbReference type="FunCoup" id="A0A5Q0BKI4">
    <property type="interactions" value="133"/>
</dbReference>
<dbReference type="GO" id="GO:0016020">
    <property type="term" value="C:membrane"/>
    <property type="evidence" value="ECO:0007669"/>
    <property type="project" value="InterPro"/>
</dbReference>
<keyword evidence="6 9" id="KW-1133">Transmembrane helix</keyword>
<dbReference type="RefSeq" id="WP_153248258.1">
    <property type="nucleotide sequence ID" value="NZ_CP044205.1"/>
</dbReference>
<evidence type="ECO:0000259" key="10">
    <source>
        <dbReference type="Pfam" id="PF01699"/>
    </source>
</evidence>
<comment type="function">
    <text evidence="9">Ca(+)/H(+) antiporter that extrudes calcium in exchange for external protons.</text>
</comment>
<gene>
    <name evidence="11" type="primary">cax</name>
    <name evidence="11" type="ORF">F6R98_06235</name>
</gene>
<feature type="domain" description="Sodium/calcium exchanger membrane region" evidence="10">
    <location>
        <begin position="207"/>
        <end position="345"/>
    </location>
</feature>
<evidence type="ECO:0000256" key="6">
    <source>
        <dbReference type="ARBA" id="ARBA00022989"/>
    </source>
</evidence>
<evidence type="ECO:0000313" key="11">
    <source>
        <dbReference type="EMBL" id="QFY42276.1"/>
    </source>
</evidence>
<reference evidence="11 12" key="1">
    <citation type="submission" date="2019-09" db="EMBL/GenBank/DDBJ databases">
        <title>Ecophysiology of the spiral-shaped methanotroph Methylospira mobilis as revealed by the complete genome sequence.</title>
        <authorList>
            <person name="Oshkin I.Y."/>
            <person name="Dedysh S.N."/>
            <person name="Miroshnikov K."/>
            <person name="Danilova O.V."/>
            <person name="Hakobyan A."/>
            <person name="Liesack W."/>
        </authorList>
    </citation>
    <scope>NUCLEOTIDE SEQUENCE [LARGE SCALE GENOMIC DNA]</scope>
    <source>
        <strain evidence="11 12">Shm1</strain>
    </source>
</reference>
<evidence type="ECO:0000256" key="7">
    <source>
        <dbReference type="ARBA" id="ARBA00023065"/>
    </source>
</evidence>
<comment type="caution">
    <text evidence="9">Lacks conserved residue(s) required for the propagation of feature annotation.</text>
</comment>
<evidence type="ECO:0000256" key="4">
    <source>
        <dbReference type="ARBA" id="ARBA00022692"/>
    </source>
</evidence>
<name>A0A5Q0BKI4_9GAMM</name>
<comment type="subcellular location">
    <subcellularLocation>
        <location evidence="1">Endomembrane system</location>
        <topology evidence="1">Multi-pass membrane protein</topology>
    </subcellularLocation>
</comment>
<keyword evidence="8 9" id="KW-0472">Membrane</keyword>
<feature type="transmembrane region" description="Helical" evidence="9">
    <location>
        <begin position="90"/>
        <end position="111"/>
    </location>
</feature>
<dbReference type="KEGG" id="mmob:F6R98_06235"/>